<evidence type="ECO:0000256" key="1">
    <source>
        <dbReference type="ARBA" id="ARBA00022737"/>
    </source>
</evidence>
<dbReference type="Gene3D" id="2.170.16.10">
    <property type="entry name" value="Hedgehog/Intein (Hint) domain"/>
    <property type="match status" value="1"/>
</dbReference>
<dbReference type="Pfam" id="PF13385">
    <property type="entry name" value="Laminin_G_3"/>
    <property type="match status" value="1"/>
</dbReference>
<reference evidence="6" key="1">
    <citation type="submission" date="2016-10" db="EMBL/GenBank/DDBJ databases">
        <authorList>
            <person name="Varghese N."/>
            <person name="Submissions S."/>
        </authorList>
    </citation>
    <scope>NUCLEOTIDE SEQUENCE [LARGE SCALE GENOMIC DNA]</scope>
    <source>
        <strain evidence="6">CGMCC 4.578</strain>
    </source>
</reference>
<dbReference type="GO" id="GO:0016539">
    <property type="term" value="P:intein-mediated protein splicing"/>
    <property type="evidence" value="ECO:0007669"/>
    <property type="project" value="InterPro"/>
</dbReference>
<dbReference type="InterPro" id="IPR056823">
    <property type="entry name" value="TEN-like_YD-shell"/>
</dbReference>
<proteinExistence type="predicted"/>
<gene>
    <name evidence="5" type="ORF">SAMN05216195_109312</name>
</gene>
<dbReference type="Proteomes" id="UP000199028">
    <property type="component" value="Unassembled WGS sequence"/>
</dbReference>
<feature type="region of interest" description="Disordered" evidence="2">
    <location>
        <begin position="1887"/>
        <end position="1910"/>
    </location>
</feature>
<dbReference type="SUPFAM" id="SSF51294">
    <property type="entry name" value="Hedgehog/intein (Hint) domain"/>
    <property type="match status" value="1"/>
</dbReference>
<dbReference type="PANTHER" id="PTHR32305">
    <property type="match status" value="1"/>
</dbReference>
<keyword evidence="6" id="KW-1185">Reference proteome</keyword>
<dbReference type="Pfam" id="PF20148">
    <property type="entry name" value="DUF6531"/>
    <property type="match status" value="1"/>
</dbReference>
<keyword evidence="3" id="KW-1133">Transmembrane helix</keyword>
<dbReference type="PROSITE" id="PS50817">
    <property type="entry name" value="INTEIN_N_TER"/>
    <property type="match status" value="1"/>
</dbReference>
<evidence type="ECO:0000259" key="4">
    <source>
        <dbReference type="SMART" id="SM00306"/>
    </source>
</evidence>
<evidence type="ECO:0000313" key="5">
    <source>
        <dbReference type="EMBL" id="SES16486.1"/>
    </source>
</evidence>
<dbReference type="SMART" id="SM00306">
    <property type="entry name" value="HintN"/>
    <property type="match status" value="1"/>
</dbReference>
<dbReference type="CDD" id="cd00110">
    <property type="entry name" value="LamG"/>
    <property type="match status" value="1"/>
</dbReference>
<dbReference type="InterPro" id="IPR031325">
    <property type="entry name" value="RHS_repeat"/>
</dbReference>
<feature type="compositionally biased region" description="Basic and acidic residues" evidence="2">
    <location>
        <begin position="122"/>
        <end position="134"/>
    </location>
</feature>
<dbReference type="NCBIfam" id="TIGR01643">
    <property type="entry name" value="YD_repeat_2x"/>
    <property type="match status" value="5"/>
</dbReference>
<feature type="compositionally biased region" description="Pro residues" evidence="2">
    <location>
        <begin position="94"/>
        <end position="105"/>
    </location>
</feature>
<dbReference type="Pfam" id="PF05593">
    <property type="entry name" value="RHS_repeat"/>
    <property type="match status" value="2"/>
</dbReference>
<dbReference type="InterPro" id="IPR050708">
    <property type="entry name" value="T6SS_VgrG/RHS"/>
</dbReference>
<name>A0A1H9V424_9PSEU</name>
<dbReference type="InterPro" id="IPR036844">
    <property type="entry name" value="Hint_dom_sf"/>
</dbReference>
<feature type="transmembrane region" description="Helical" evidence="3">
    <location>
        <begin position="21"/>
        <end position="41"/>
    </location>
</feature>
<dbReference type="InterPro" id="IPR006141">
    <property type="entry name" value="Intein_N"/>
</dbReference>
<feature type="region of interest" description="Disordered" evidence="2">
    <location>
        <begin position="52"/>
        <end position="149"/>
    </location>
</feature>
<dbReference type="CDD" id="cd00081">
    <property type="entry name" value="Hint"/>
    <property type="match status" value="1"/>
</dbReference>
<accession>A0A1H9V424</accession>
<feature type="domain" description="Hint" evidence="4">
    <location>
        <begin position="2959"/>
        <end position="3059"/>
    </location>
</feature>
<keyword evidence="3" id="KW-0472">Membrane</keyword>
<feature type="compositionally biased region" description="Polar residues" evidence="2">
    <location>
        <begin position="135"/>
        <end position="149"/>
    </location>
</feature>
<dbReference type="Gene3D" id="2.180.10.10">
    <property type="entry name" value="RHS repeat-associated core"/>
    <property type="match status" value="5"/>
</dbReference>
<feature type="region of interest" description="Disordered" evidence="2">
    <location>
        <begin position="522"/>
        <end position="541"/>
    </location>
</feature>
<evidence type="ECO:0000256" key="3">
    <source>
        <dbReference type="SAM" id="Phobius"/>
    </source>
</evidence>
<dbReference type="RefSeq" id="WP_147290333.1">
    <property type="nucleotide sequence ID" value="NZ_QQAU01000006.1"/>
</dbReference>
<dbReference type="InterPro" id="IPR013320">
    <property type="entry name" value="ConA-like_dom_sf"/>
</dbReference>
<dbReference type="Pfam" id="PF25023">
    <property type="entry name" value="TEN_YD-shell"/>
    <property type="match status" value="3"/>
</dbReference>
<keyword evidence="3" id="KW-0812">Transmembrane</keyword>
<feature type="compositionally biased region" description="Basic and acidic residues" evidence="2">
    <location>
        <begin position="522"/>
        <end position="532"/>
    </location>
</feature>
<feature type="region of interest" description="Disordered" evidence="2">
    <location>
        <begin position="1017"/>
        <end position="1040"/>
    </location>
</feature>
<dbReference type="InterPro" id="IPR006530">
    <property type="entry name" value="YD"/>
</dbReference>
<dbReference type="OrthoDB" id="4981820at2"/>
<dbReference type="InterPro" id="IPR045351">
    <property type="entry name" value="DUF6531"/>
</dbReference>
<feature type="region of interest" description="Disordered" evidence="2">
    <location>
        <begin position="1318"/>
        <end position="1346"/>
    </location>
</feature>
<dbReference type="PANTHER" id="PTHR32305:SF15">
    <property type="entry name" value="PROTEIN RHSA-RELATED"/>
    <property type="match status" value="1"/>
</dbReference>
<evidence type="ECO:0000313" key="6">
    <source>
        <dbReference type="Proteomes" id="UP000199028"/>
    </source>
</evidence>
<dbReference type="InterPro" id="IPR001791">
    <property type="entry name" value="Laminin_G"/>
</dbReference>
<dbReference type="EMBL" id="FOFT01000009">
    <property type="protein sequence ID" value="SES16486.1"/>
    <property type="molecule type" value="Genomic_DNA"/>
</dbReference>
<evidence type="ECO:0000256" key="2">
    <source>
        <dbReference type="SAM" id="MobiDB-lite"/>
    </source>
</evidence>
<dbReference type="NCBIfam" id="TIGR03696">
    <property type="entry name" value="Rhs_assc_core"/>
    <property type="match status" value="1"/>
</dbReference>
<keyword evidence="1" id="KW-0677">Repeat</keyword>
<sequence length="3254" mass="350660">MASGRIWRARILFPRTRKGRIAAVVGLVMVLLAGTVGPSALNVIPGWGGGNSLDPSELAPDQRWGSAEGQPHESEATPGNRAMPKSELAKHPQPNFPAAPAPPPNAAHEVSAPSGFTGFKAGDSKEDAAKRDANSRTYRNPDGTQTTEYSQSALNYQRSDGSWEPIDTRIVPDGDGYRNAADSVETRFNATASESPFVRMRLPDGHEMSFGFAGTGAAKARVEGSRITYPGVAAQTDLRLDVGPGGVKETLVLSSKDAATTWLFPLQLKGLQAKISNGAVVLSDGSGAVKATIPAGDMTDAAGSASTAISYELVSHNGGQALKMTADAAWVRDGARKFPIAVDPTVTGPRADVAISTNGRASEALTGSTLKSGDGYTTYLKFSLPTIAGHRVFAAQLYLSNYDAPSCLPQPISVHPVNQSWNGQTTSVLATGASLAGASFAYGHVGLGQPQSACPPRPEAIDLGDAGKNLVQGWVKGQPNNGLAVKALAGWKLFAGALTQNPPKLFVTSTPYDAGYRIERGIPEPPVHRTSDDPPASNPAKPLVRIAVTNKSSSEWTPGDYKLSYRAFTTAGQPKDARVAAELPRRVPAGDTVTLDARVFQLDPGDYLLDFSMVYRNTFFTDEQIPPARLSLTVFELPPIVKAQYPPAGHSSPVLTPQLWADAVDVDAPPNTTVDYEFEICQRDEATGQINLGCRVSPKSKSRTWTVPKNWALQWSETYYWRAFAIDPAGTRSEKLEFSALLTAVPQPDITSHLGGAPYSAGDLDFDPQIGNYTTAAVDAAIGVTGPDLTVARTYNSLDPRKDSAFGAGWSTRFDMRVVPDGDDTGNVVVTYPDGQAVRFGKNEQDGSFDPPPGRQATFYQDVLEPRNYVLVDKSNTVYRFRASDGKVVTIHDNAGRAVEFDYGVTGQLKRAISRTSNRTLYFTWAGNHVKEVRTDAPVTGGTPIKWTYEYLGDQLRKVCDPTSACTQYEYSTGSHYRTAVIDSKPDSYWRLGEPQGDPAVSQVATNLAKDWGTHVATTRDHTGPLDGSPDRATGFNGTSSHVKLPDGAIKKSRDLSIEMWFKTTAGGPLIGFQQKPFTEDPVGAVPVLYVDRDGKLRGQFWHGRVSPITSAGAVNDDRWHHVVLTGSLAVTTMYLDGGKVGEITGAEIDDSLLNFGQIGAAHAVGPADWAPHGWWPNEGKKFFTGQIDEVALYQHPLGESAVKAHYGAREHSDQLAKVTMPSGRVAAQLAHDTVNDRISEYTDENGGTWKLGLPQVSGTEDKDPAGRSVKNLVRSIEVTDPGKRPHFFDYDPVKGRIIRFVAPLGVGVRQEDRLDPSVVPTAPTSAQPCTGTPAPNPDGSPIYCGGKASNDPTWVGGPVQGLGVRTYDYDESGFQHVITDENGHQVVLQHDERGNVLSRKTCRTSIQCDTEHFTYQKPAAGKVNDTDPRIDKQLTARDARSANADDNTYKTSSVYNLLGDLTEQILPDGSKVKHSYTTSGQLESTTDGRGQTTLYKYYPNGDLQSVTEPPRAAGAAGVVTEYRYDLLGRKTSEKQISDAYPDGLETKFVHDGRNKPVEVTDAAVTNAVTGVKHTRHTRTTFNADGLPERVDIADLTGGDETRTISYGYDDRGRQSSVTDAEGATTSYAYDVFGNRTSVVDPLGTKVEYAYTARNKLAEVRLRGFHGKAITGGVNAAEPEDDGRLVVLESYTYDFGGRLVWQTDAMGRKTMYEYYQNGLLFRSRAEIRNADGTKSTKTLEENSYDAVGNVESRKGVGDRVTTFQYNTNNQVKVIIADPGRLARKTAYTYDENGLVKQIAKSGQASGTGPTVDASTDEVVDYTYDSVGNQLTESVKSSLQTYSTARKYDRRGLMVEETDQRGFTTEYSYDEQERQVRVKLPAVDVETGGNAPVSARPESSVGFNTFGDEVQNKDENGQITKRFYDKNGRPTRVELPDYVAPGTTTPVKSVTSTKYDVAGNAVETTNPRGAVSRFRYDQLGRMVERQDPKADAPTEVGGVWKYTYTNKGEQLSATDPTGARTESTYDDLGRVVTQSVLERKPVAAAFTTKLEYNDAGELAKATAPNNDVTTFTYDSLGQRITATDPANVTTKFGYDGAGRQVWQQDALGRTSYVRYDAAGRMTGQSSLDAQGQTLRRNGFTHDQAGNVLTATDAMDRTARYTYDALGRMTQQVEPVSDNAAENITTSFGYDAKGQRTRYTDGRGNKFITHYNSWSLPESVVEPSTDAHPNAADRTWTSTYDATGNVAKMVAPGNVTRERQYDFLNRVVRETGAGTGVASAERTQAYDLVGRLLESGAPGGKNVFTYDDRSGMLTANGPSGDSSFEYDDLGRLKTRTDASGTGRFTYDKGRLHTATDSVTGTGQVFTYNAAGQVSRVQYGSSRSRDLDYDVLGRMKSDVVKNAATSAVVSSTAYEYDNNDRLTRKLTTGLAGAGDNTYTYDHANRLKSWTVGGVTTGYEWDASGNRTKAGAKTAEYDQRNRLKSDSDYTYRYSPSGAMLSRTSSGFEEKFSFDAFDRMIAVGQTSYAYDGFDRVVSRNTKKFAYAGTDIDPVSDGDATYGRGASGELLSIGQGTEKRIAVTDKHGDLVGGFDPAQQGMQDSTAYDPFGRQIASAGTKRSVGYQSDWTDPDSGQVNMGARWYQPNTGAFASRDTVSASSGASILFNRYTYGAGRSLDMIDPDGHWPDWGNVWNGVKSVAKVGLEVVKEVSGYNDIANFIREPSLGNFLWAASNFVPFGKLAKGAKYLFKYGDDVLGGARRYGDDIVGAGRKYGDDVAGAGRKYGDDLAGAGRRNAGDMAKTAAREAAQTAAKRAAAAAAAAAARLAAMKAVTARAKAAIAHAVKNNAMPILQAALKPKIAAKDLVSSSANMPARLVSAVAENVQDVNKVWETIKATIIKPGVSVVQSVGEQMVSDFANSQVPGLGDVIGLLGANKKRGNDKAKDSGAQGRNAAGASCPISTAKNSFTGDTPVLMADGTRKLIRDLRVGDVVLATDPTTGETAAKEVTDVREYLTDALVHQLDVSSETGSGKISVSEEHPFWVQGLGWREAQDILPGYQFLTADNRSATVTGTRPLSAGRLVYNLTVDGLHTYYVGAGGAGKAAAADVLVHNQDPRNSAGCGGVEPGPGGETDARLAMDRANELAAQYYAEGTVAVIGVFNTKTKARSIRIGINGDRDKPAGWKLRDGEEFVREGGHAEEGILDKLGEHELVEFGGVSRNVCWDRCHRALASRDLVFGGGEFPGRDDKSPWRMFWTRRD</sequence>
<dbReference type="InterPro" id="IPR003587">
    <property type="entry name" value="Hint_dom_N"/>
</dbReference>
<dbReference type="SUPFAM" id="SSF49899">
    <property type="entry name" value="Concanavalin A-like lectins/glucanases"/>
    <property type="match status" value="1"/>
</dbReference>
<dbReference type="InterPro" id="IPR022385">
    <property type="entry name" value="Rhs_assc_core"/>
</dbReference>
<dbReference type="Pfam" id="PF07591">
    <property type="entry name" value="PT-HINT"/>
    <property type="match status" value="1"/>
</dbReference>
<protein>
    <submittedName>
        <fullName evidence="5">Intein C-terminal splicing region/RHS repeat-associated core domain-containing protein</fullName>
    </submittedName>
</protein>
<dbReference type="Gene3D" id="2.60.120.200">
    <property type="match status" value="1"/>
</dbReference>
<organism evidence="5 6">
    <name type="scientific">Lentzea flaviverrucosa</name>
    <dbReference type="NCBI Taxonomy" id="200379"/>
    <lineage>
        <taxon>Bacteria</taxon>
        <taxon>Bacillati</taxon>
        <taxon>Actinomycetota</taxon>
        <taxon>Actinomycetes</taxon>
        <taxon>Pseudonocardiales</taxon>
        <taxon>Pseudonocardiaceae</taxon>
        <taxon>Lentzea</taxon>
    </lineage>
</organism>